<comment type="similarity">
    <text evidence="1">Belongs to the SCO1/2 family.</text>
</comment>
<keyword evidence="4" id="KW-1185">Reference proteome</keyword>
<proteinExistence type="inferred from homology"/>
<keyword evidence="2" id="KW-0186">Copper</keyword>
<dbReference type="KEGG" id="bdw:94335242"/>
<dbReference type="PANTHER" id="PTHR12151:SF5">
    <property type="entry name" value="AT19154P"/>
    <property type="match status" value="1"/>
</dbReference>
<dbReference type="InterPro" id="IPR003782">
    <property type="entry name" value="SCO1/SenC"/>
</dbReference>
<sequence length="119" mass="13524">MEKQTQVIKLVVDPKRDTSAKLSEYAKLYHPSLVALTGSEAQIRDVTRKFRVYYNQGIKATDEDYLIDHSIIHYFMGSLICKCFIIADTNGKFIEFFGKNASAKEIAKFISSHLRGSRG</sequence>
<name>A0AAD9PN79_9APIC</name>
<dbReference type="CDD" id="cd02968">
    <property type="entry name" value="SCO"/>
    <property type="match status" value="1"/>
</dbReference>
<dbReference type="PANTHER" id="PTHR12151">
    <property type="entry name" value="ELECTRON TRANSPORT PROTIN SCO1/SENC FAMILY MEMBER"/>
    <property type="match status" value="1"/>
</dbReference>
<evidence type="ECO:0000256" key="1">
    <source>
        <dbReference type="ARBA" id="ARBA00010996"/>
    </source>
</evidence>
<dbReference type="EMBL" id="JALLKP010000001">
    <property type="protein sequence ID" value="KAK2197941.1"/>
    <property type="molecule type" value="Genomic_DNA"/>
</dbReference>
<evidence type="ECO:0000313" key="4">
    <source>
        <dbReference type="Proteomes" id="UP001214638"/>
    </source>
</evidence>
<accession>A0AAD9PN79</accession>
<dbReference type="Gene3D" id="3.40.30.10">
    <property type="entry name" value="Glutaredoxin"/>
    <property type="match status" value="1"/>
</dbReference>
<evidence type="ECO:0000313" key="3">
    <source>
        <dbReference type="EMBL" id="KAK2197941.1"/>
    </source>
</evidence>
<dbReference type="GeneID" id="94335242"/>
<dbReference type="SUPFAM" id="SSF52833">
    <property type="entry name" value="Thioredoxin-like"/>
    <property type="match status" value="1"/>
</dbReference>
<evidence type="ECO:0000256" key="2">
    <source>
        <dbReference type="PIRSR" id="PIRSR603782-1"/>
    </source>
</evidence>
<dbReference type="Pfam" id="PF02630">
    <property type="entry name" value="SCO1-SenC"/>
    <property type="match status" value="1"/>
</dbReference>
<dbReference type="GO" id="GO:0046872">
    <property type="term" value="F:metal ion binding"/>
    <property type="evidence" value="ECO:0007669"/>
    <property type="project" value="UniProtKB-KW"/>
</dbReference>
<comment type="caution">
    <text evidence="3">The sequence shown here is derived from an EMBL/GenBank/DDBJ whole genome shotgun (WGS) entry which is preliminary data.</text>
</comment>
<organism evidence="3 4">
    <name type="scientific">Babesia duncani</name>
    <dbReference type="NCBI Taxonomy" id="323732"/>
    <lineage>
        <taxon>Eukaryota</taxon>
        <taxon>Sar</taxon>
        <taxon>Alveolata</taxon>
        <taxon>Apicomplexa</taxon>
        <taxon>Aconoidasida</taxon>
        <taxon>Piroplasmida</taxon>
        <taxon>Babesiidae</taxon>
        <taxon>Babesia</taxon>
    </lineage>
</organism>
<dbReference type="InterPro" id="IPR036249">
    <property type="entry name" value="Thioredoxin-like_sf"/>
</dbReference>
<dbReference type="Proteomes" id="UP001214638">
    <property type="component" value="Unassembled WGS sequence"/>
</dbReference>
<feature type="binding site" evidence="2">
    <location>
        <position position="69"/>
    </location>
    <ligand>
        <name>Cu cation</name>
        <dbReference type="ChEBI" id="CHEBI:23378"/>
    </ligand>
</feature>
<dbReference type="GO" id="GO:0033617">
    <property type="term" value="P:mitochondrial respiratory chain complex IV assembly"/>
    <property type="evidence" value="ECO:0007669"/>
    <property type="project" value="TreeGrafter"/>
</dbReference>
<protein>
    <submittedName>
        <fullName evidence="3">Bifunctional Copper chaperone SCO1-SenC/Thioredoxin-like superfamily</fullName>
    </submittedName>
</protein>
<dbReference type="AlphaFoldDB" id="A0AAD9PN79"/>
<reference evidence="3" key="1">
    <citation type="journal article" date="2023" name="Nat. Microbiol.">
        <title>Babesia duncani multi-omics identifies virulence factors and drug targets.</title>
        <authorList>
            <person name="Singh P."/>
            <person name="Lonardi S."/>
            <person name="Liang Q."/>
            <person name="Vydyam P."/>
            <person name="Khabirova E."/>
            <person name="Fang T."/>
            <person name="Gihaz S."/>
            <person name="Thekkiniath J."/>
            <person name="Munshi M."/>
            <person name="Abel S."/>
            <person name="Ciampossin L."/>
            <person name="Batugedara G."/>
            <person name="Gupta M."/>
            <person name="Lu X.M."/>
            <person name="Lenz T."/>
            <person name="Chakravarty S."/>
            <person name="Cornillot E."/>
            <person name="Hu Y."/>
            <person name="Ma W."/>
            <person name="Gonzalez L.M."/>
            <person name="Sanchez S."/>
            <person name="Estrada K."/>
            <person name="Sanchez-Flores A."/>
            <person name="Montero E."/>
            <person name="Harb O.S."/>
            <person name="Le Roch K.G."/>
            <person name="Mamoun C.B."/>
        </authorList>
    </citation>
    <scope>NUCLEOTIDE SEQUENCE</scope>
    <source>
        <strain evidence="3">WA1</strain>
    </source>
</reference>
<dbReference type="RefSeq" id="XP_067804783.1">
    <property type="nucleotide sequence ID" value="XM_067945992.1"/>
</dbReference>
<keyword evidence="2" id="KW-0479">Metal-binding</keyword>
<gene>
    <name evidence="3" type="ORF">BdWA1_000944</name>
</gene>
<dbReference type="GO" id="GO:0005739">
    <property type="term" value="C:mitochondrion"/>
    <property type="evidence" value="ECO:0007669"/>
    <property type="project" value="GOC"/>
</dbReference>